<dbReference type="SUPFAM" id="SSF51735">
    <property type="entry name" value="NAD(P)-binding Rossmann-fold domains"/>
    <property type="match status" value="1"/>
</dbReference>
<comment type="caution">
    <text evidence="3">The sequence shown here is derived from an EMBL/GenBank/DDBJ whole genome shotgun (WGS) entry which is preliminary data.</text>
</comment>
<dbReference type="InterPro" id="IPR000683">
    <property type="entry name" value="Gfo/Idh/MocA-like_OxRdtase_N"/>
</dbReference>
<dbReference type="InterPro" id="IPR036291">
    <property type="entry name" value="NAD(P)-bd_dom_sf"/>
</dbReference>
<evidence type="ECO:0000313" key="3">
    <source>
        <dbReference type="EMBL" id="MXP75884.1"/>
    </source>
</evidence>
<gene>
    <name evidence="3" type="ORF">GN277_10965</name>
</gene>
<reference evidence="3 4" key="1">
    <citation type="submission" date="2019-12" db="EMBL/GenBank/DDBJ databases">
        <title>Sporaefaciens musculi gen. nov., sp. nov., a novel bacterium isolated from the caecum of an obese mouse.</title>
        <authorList>
            <person name="Rasmussen T.S."/>
            <person name="Streidl T."/>
            <person name="Hitch T.C.A."/>
            <person name="Wortmann E."/>
            <person name="Deptula P."/>
            <person name="Hansen M."/>
            <person name="Nielsen D.S."/>
            <person name="Clavel T."/>
            <person name="Vogensen F.K."/>
        </authorList>
    </citation>
    <scope>NUCLEOTIDE SEQUENCE [LARGE SCALE GENOMIC DNA]</scope>
    <source>
        <strain evidence="3 4">WCA-9-b2</strain>
    </source>
</reference>
<organism evidence="3 4">
    <name type="scientific">Sporofaciens musculi</name>
    <dbReference type="NCBI Taxonomy" id="2681861"/>
    <lineage>
        <taxon>Bacteria</taxon>
        <taxon>Bacillati</taxon>
        <taxon>Bacillota</taxon>
        <taxon>Clostridia</taxon>
        <taxon>Lachnospirales</taxon>
        <taxon>Lachnospiraceae</taxon>
        <taxon>Sporofaciens</taxon>
    </lineage>
</organism>
<feature type="domain" description="GFO/IDH/MocA-like oxidoreductase" evidence="2">
    <location>
        <begin position="131"/>
        <end position="251"/>
    </location>
</feature>
<name>A0A7X3MGC4_9FIRM</name>
<dbReference type="EMBL" id="WUQX01000001">
    <property type="protein sequence ID" value="MXP75884.1"/>
    <property type="molecule type" value="Genomic_DNA"/>
</dbReference>
<evidence type="ECO:0000313" key="4">
    <source>
        <dbReference type="Proteomes" id="UP000460412"/>
    </source>
</evidence>
<feature type="domain" description="Gfo/Idh/MocA-like oxidoreductase N-terminal" evidence="1">
    <location>
        <begin position="8"/>
        <end position="117"/>
    </location>
</feature>
<evidence type="ECO:0000259" key="1">
    <source>
        <dbReference type="Pfam" id="PF01408"/>
    </source>
</evidence>
<dbReference type="InterPro" id="IPR051450">
    <property type="entry name" value="Gfo/Idh/MocA_Oxidoreductases"/>
</dbReference>
<dbReference type="PANTHER" id="PTHR43377:SF1">
    <property type="entry name" value="BILIVERDIN REDUCTASE A"/>
    <property type="match status" value="1"/>
</dbReference>
<dbReference type="InterPro" id="IPR055170">
    <property type="entry name" value="GFO_IDH_MocA-like_dom"/>
</dbReference>
<dbReference type="SUPFAM" id="SSF55347">
    <property type="entry name" value="Glyceraldehyde-3-phosphate dehydrogenase-like, C-terminal domain"/>
    <property type="match status" value="1"/>
</dbReference>
<evidence type="ECO:0000259" key="2">
    <source>
        <dbReference type="Pfam" id="PF22725"/>
    </source>
</evidence>
<dbReference type="Proteomes" id="UP000460412">
    <property type="component" value="Unassembled WGS sequence"/>
</dbReference>
<dbReference type="Pfam" id="PF22725">
    <property type="entry name" value="GFO_IDH_MocA_C3"/>
    <property type="match status" value="1"/>
</dbReference>
<protein>
    <submittedName>
        <fullName evidence="3">Gfo/Idh/MocA family oxidoreductase</fullName>
    </submittedName>
</protein>
<dbReference type="RefSeq" id="WP_159751071.1">
    <property type="nucleotide sequence ID" value="NZ_CATIYY010000181.1"/>
</dbReference>
<dbReference type="Gene3D" id="3.30.360.10">
    <property type="entry name" value="Dihydrodipicolinate Reductase, domain 2"/>
    <property type="match status" value="1"/>
</dbReference>
<dbReference type="AlphaFoldDB" id="A0A7X3MGC4"/>
<sequence>METKLSSVIIGFGIMGRIRYHAMQRHGGYEIRAICDIRSEVREQMPDGLFVYSDWRTCIDEQEPKVVIVCAVNKMIPEIVCYALKRGCAVFSEKPPGRTLEDALKIQKVYNECGITLKFGFNHRYHNSVIEAKALLDSGLLGEAVCVRGVYGKAGNEHFAEEWRNNKEISGGGILLDQGIHMLDLMRYLLGSELYVKSGIVNNLVWKELETEDSAIALLETERHQIASIHSSVLQWRHKFDMDILCTNGYIALNGLLTNSKSYGEESITYYKKDLLAESGKLGRPKEHTMCFNEDFSWDKEMDEFYEAVTNQKPIVHGTMDDAVKTMQIVTDIYKLAEKKG</sequence>
<accession>A0A7X3MGC4</accession>
<dbReference type="PANTHER" id="PTHR43377">
    <property type="entry name" value="BILIVERDIN REDUCTASE A"/>
    <property type="match status" value="1"/>
</dbReference>
<dbReference type="GO" id="GO:0000166">
    <property type="term" value="F:nucleotide binding"/>
    <property type="evidence" value="ECO:0007669"/>
    <property type="project" value="InterPro"/>
</dbReference>
<proteinExistence type="predicted"/>
<dbReference type="Gene3D" id="3.40.50.720">
    <property type="entry name" value="NAD(P)-binding Rossmann-like Domain"/>
    <property type="match status" value="1"/>
</dbReference>
<dbReference type="Pfam" id="PF01408">
    <property type="entry name" value="GFO_IDH_MocA"/>
    <property type="match status" value="1"/>
</dbReference>
<keyword evidence="4" id="KW-1185">Reference proteome</keyword>